<evidence type="ECO:0000313" key="2">
    <source>
        <dbReference type="Proteomes" id="UP000489961"/>
    </source>
</evidence>
<proteinExistence type="predicted"/>
<name>A0A811G9L3_9GAMM</name>
<dbReference type="EMBL" id="CADDTS010000015">
    <property type="protein sequence ID" value="CAB1211080.1"/>
    <property type="molecule type" value="Genomic_DNA"/>
</dbReference>
<sequence>MGWDSGIGNAASTLSPADGSYSIGLGSFYHLNKNIFIAGGIKYFRLNKAKVNQDQQGSGNLFGVLSSVGNNDVLAYGIKLGYRF</sequence>
<protein>
    <recommendedName>
        <fullName evidence="3">Transporter</fullName>
    </recommendedName>
</protein>
<dbReference type="Gene3D" id="2.40.160.60">
    <property type="entry name" value="Outer membrane protein transport protein (OMPP1/FadL/TodX)"/>
    <property type="match status" value="1"/>
</dbReference>
<accession>A0A811G9L3</accession>
<reference evidence="1 2" key="1">
    <citation type="submission" date="2020-02" db="EMBL/GenBank/DDBJ databases">
        <authorList>
            <person name="Chaudhuri R."/>
        </authorList>
    </citation>
    <scope>NUCLEOTIDE SEQUENCE [LARGE SCALE GENOMIC DNA]</scope>
    <source>
        <strain evidence="1">SFB21</strain>
    </source>
</reference>
<evidence type="ECO:0000313" key="1">
    <source>
        <dbReference type="EMBL" id="CAB1211080.1"/>
    </source>
</evidence>
<dbReference type="AlphaFoldDB" id="A0A811G9L3"/>
<evidence type="ECO:0008006" key="3">
    <source>
        <dbReference type="Google" id="ProtNLM"/>
    </source>
</evidence>
<organism evidence="1 2">
    <name type="scientific">Acinetobacter bouvetii</name>
    <dbReference type="NCBI Taxonomy" id="202951"/>
    <lineage>
        <taxon>Bacteria</taxon>
        <taxon>Pseudomonadati</taxon>
        <taxon>Pseudomonadota</taxon>
        <taxon>Gammaproteobacteria</taxon>
        <taxon>Moraxellales</taxon>
        <taxon>Moraxellaceae</taxon>
        <taxon>Acinetobacter</taxon>
    </lineage>
</organism>
<dbReference type="RefSeq" id="WP_174558840.1">
    <property type="nucleotide sequence ID" value="NZ_CADDTS010000015.1"/>
</dbReference>
<comment type="caution">
    <text evidence="1">The sequence shown here is derived from an EMBL/GenBank/DDBJ whole genome shotgun (WGS) entry which is preliminary data.</text>
</comment>
<gene>
    <name evidence="1" type="ORF">SFB21_0890</name>
</gene>
<dbReference type="Proteomes" id="UP000489961">
    <property type="component" value="Unassembled WGS sequence"/>
</dbReference>